<feature type="transmembrane region" description="Helical" evidence="11">
    <location>
        <begin position="1452"/>
        <end position="1473"/>
    </location>
</feature>
<keyword evidence="8" id="KW-0862">Zinc</keyword>
<dbReference type="Gene3D" id="1.10.287.70">
    <property type="match status" value="2"/>
</dbReference>
<accession>A0A9N9S448</accession>
<feature type="domain" description="C2H2-type" evidence="12">
    <location>
        <begin position="34"/>
        <end position="59"/>
    </location>
</feature>
<dbReference type="PANTHER" id="PTHR11003:SF334">
    <property type="entry name" value="FI03418P"/>
    <property type="match status" value="1"/>
</dbReference>
<dbReference type="GO" id="GO:0015271">
    <property type="term" value="F:outward rectifier potassium channel activity"/>
    <property type="evidence" value="ECO:0007669"/>
    <property type="project" value="TreeGrafter"/>
</dbReference>
<dbReference type="SUPFAM" id="SSF81324">
    <property type="entry name" value="Voltage-gated potassium channels"/>
    <property type="match status" value="2"/>
</dbReference>
<feature type="compositionally biased region" description="Basic and acidic residues" evidence="10">
    <location>
        <begin position="1122"/>
        <end position="1131"/>
    </location>
</feature>
<evidence type="ECO:0000256" key="4">
    <source>
        <dbReference type="ARBA" id="ARBA00022989"/>
    </source>
</evidence>
<dbReference type="GO" id="GO:0008270">
    <property type="term" value="F:zinc ion binding"/>
    <property type="evidence" value="ECO:0007669"/>
    <property type="project" value="UniProtKB-KW"/>
</dbReference>
<keyword evidence="4 11" id="KW-1133">Transmembrane helix</keyword>
<feature type="compositionally biased region" description="Basic and acidic residues" evidence="10">
    <location>
        <begin position="1214"/>
        <end position="1226"/>
    </location>
</feature>
<evidence type="ECO:0000256" key="6">
    <source>
        <dbReference type="ARBA" id="ARBA00023136"/>
    </source>
</evidence>
<dbReference type="PROSITE" id="PS50157">
    <property type="entry name" value="ZINC_FINGER_C2H2_2"/>
    <property type="match status" value="2"/>
</dbReference>
<dbReference type="InterPro" id="IPR013087">
    <property type="entry name" value="Znf_C2H2_type"/>
</dbReference>
<comment type="similarity">
    <text evidence="9">Belongs to the two pore domain potassium channel (TC 1.A.1.8) family.</text>
</comment>
<feature type="region of interest" description="Disordered" evidence="10">
    <location>
        <begin position="1031"/>
        <end position="1084"/>
    </location>
</feature>
<dbReference type="SMART" id="SM00355">
    <property type="entry name" value="ZnF_C2H2"/>
    <property type="match status" value="2"/>
</dbReference>
<evidence type="ECO:0000256" key="2">
    <source>
        <dbReference type="ARBA" id="ARBA00022448"/>
    </source>
</evidence>
<evidence type="ECO:0000256" key="8">
    <source>
        <dbReference type="PROSITE-ProRule" id="PRU00042"/>
    </source>
</evidence>
<feature type="transmembrane region" description="Helical" evidence="11">
    <location>
        <begin position="1422"/>
        <end position="1440"/>
    </location>
</feature>
<sequence length="1498" mass="173905">MNCIVKTCKKSFGNIESLRNHLKHVHNKKKTDIYECSVRECRKSFNLASNFYKHLEIHSEIISSNDCNNSSASHHIIIEEVQELETQILHETNTCVARNDNSNKSPQNEIPADLPQDFDDMFFYFLTFMHSESSMSIKLSTSIFNKFKTDILSKILDHTTKDIKDKIEKSVEKCSTFYKYKKELSKRNCMSEATQRVINERTGFQFKHGRPHYGSIKEKVTMMPIKQQIKTFLELPTILDTIIENMTRLESDSTHIKNFVQGNIWKEIKKNFDKEDIVLPCFIYHDDFEPDNPLGSNAGSNKIAAFYYSFPVLPEHLLSSPKYVFDALLFSSHLKGEHVESALIPLIQEFRDLETEGIELLINDRKVKIYIVASLLLGDNLALNEILGFSKSFNATYFCRFCKTEKKITATKSSLQGDRTRDLLTYEDDLQKQQFGVINSCPLSDLRYFHPIKNFSCDIMHDIFEGITRYDLALFFHYAVYEKKIFNLWTLNKLKQEFDYGSIEIGNMGPEISETQIKNFSLMMIMYRAKKPLIQQENSDENLVEEVIEREGSTYNTDLDHNFNENGMEEVNEVLHYIGYPELQQLFYHEKIDNEVLANLNQNAIMMLLREYPIGIRIKFYFKLRTFLESIQGNQYNIGSFPSSKSLSSNVSSLNDKLVLDDRSVFNILNETDEGKRFIRKHPFNKALNVKAKAELSGIICGVVLNEGLKIGRKEAKLLSESICAIYEKEDPKSYFDGKIGVLYSKAVYLGNKLKDKIVDEPAKKKQRLLSVTEMEFSVEEVNSDDFVRSNWDLGFRKRSHFMKSHNDCNLKDIINVYKSYSRSDGYFLVDSDFNSLCPNVLFEENWSRLKTQLSKVLSKNIANQRIISKLDMIDDMSEESKSITVLYGLHGFLYSRSNTHIRETIEDSFEQMISIIPSEGSLKIKLQSLREKIQLKKQTLQPVIFCIGDDIESYGHIAPKTIPGKLSTIFYAIVGIPLMLLCLSNIGDIMASSFRFIYWRVCCYVCTREPKKQQKRRMLMRRQQLQQQQQLALQERSARYSGRSQNQASMRRSMRASQRSTDSGIDPYYERGQDESGRMGHAYSDMDCRYSGANGGGNGEQQQQLYYDERDKMRGRSLQRPRRDQMRDGRFGPGGGGNGPSLSCEPRYRNDNRYADRHTVDRDRFPNYQNEQLYDNDYDDDVEQQGAHVSRRERMREREMREKEVPNRQQMRYSEDRQMGMDRSPRVARGGPASRVQSLDRRMMRRDPVMIEFEQEQPCKAPMYCNKYAVDDEMEKRPDRRQQNMRSQSMPRQMQSRFGDRLMPPHQGSIRREHSAQPYDENDVDMPTRKGRKQTRPVPSPSPRIMSPMGFAVHRQARHIASVMDENSMYGEDWDYYGEDAPPMSYIKPVPIWLCVFLVIGYILGGAFLFKEWEKWDFLDAAYFCFITLTTIGFGDFVPAQGAKENPEISIALCSVYLLFGIALLAMSFNLVQEEVIAKVKSVARRLGIIKDDEEQE</sequence>
<evidence type="ECO:0000313" key="14">
    <source>
        <dbReference type="Proteomes" id="UP001153620"/>
    </source>
</evidence>
<keyword evidence="7 9" id="KW-0407">Ion channel</keyword>
<feature type="region of interest" description="Disordered" evidence="10">
    <location>
        <begin position="1110"/>
        <end position="1238"/>
    </location>
</feature>
<dbReference type="Proteomes" id="UP001153620">
    <property type="component" value="Chromosome 3"/>
</dbReference>
<keyword evidence="14" id="KW-1185">Reference proteome</keyword>
<evidence type="ECO:0000256" key="5">
    <source>
        <dbReference type="ARBA" id="ARBA00023065"/>
    </source>
</evidence>
<keyword evidence="3 9" id="KW-0812">Transmembrane</keyword>
<feature type="compositionally biased region" description="Low complexity" evidence="10">
    <location>
        <begin position="1048"/>
        <end position="1061"/>
    </location>
</feature>
<feature type="compositionally biased region" description="Basic and acidic residues" evidence="10">
    <location>
        <begin position="1191"/>
        <end position="1207"/>
    </location>
</feature>
<dbReference type="GO" id="GO:0030322">
    <property type="term" value="P:stabilization of membrane potential"/>
    <property type="evidence" value="ECO:0007669"/>
    <property type="project" value="TreeGrafter"/>
</dbReference>
<dbReference type="PANTHER" id="PTHR11003">
    <property type="entry name" value="POTASSIUM CHANNEL, SUBFAMILY K"/>
    <property type="match status" value="1"/>
</dbReference>
<evidence type="ECO:0000256" key="1">
    <source>
        <dbReference type="ARBA" id="ARBA00004141"/>
    </source>
</evidence>
<reference evidence="13" key="2">
    <citation type="submission" date="2022-10" db="EMBL/GenBank/DDBJ databases">
        <authorList>
            <consortium name="ENA_rothamsted_submissions"/>
            <consortium name="culmorum"/>
            <person name="King R."/>
        </authorList>
    </citation>
    <scope>NUCLEOTIDE SEQUENCE</scope>
</reference>
<dbReference type="PROSITE" id="PS00028">
    <property type="entry name" value="ZINC_FINGER_C2H2_1"/>
    <property type="match status" value="2"/>
</dbReference>
<feature type="compositionally biased region" description="Polar residues" evidence="10">
    <location>
        <begin position="1285"/>
        <end position="1297"/>
    </location>
</feature>
<dbReference type="OrthoDB" id="10251079at2759"/>
<dbReference type="InterPro" id="IPR013099">
    <property type="entry name" value="K_chnl_dom"/>
</dbReference>
<evidence type="ECO:0000256" key="3">
    <source>
        <dbReference type="ARBA" id="ARBA00022692"/>
    </source>
</evidence>
<dbReference type="Gene3D" id="3.30.160.60">
    <property type="entry name" value="Classic Zinc Finger"/>
    <property type="match status" value="1"/>
</dbReference>
<keyword evidence="2 9" id="KW-0813">Transport</keyword>
<evidence type="ECO:0000256" key="7">
    <source>
        <dbReference type="ARBA" id="ARBA00023303"/>
    </source>
</evidence>
<keyword evidence="6 11" id="KW-0472">Membrane</keyword>
<feature type="transmembrane region" description="Helical" evidence="11">
    <location>
        <begin position="1391"/>
        <end position="1410"/>
    </location>
</feature>
<evidence type="ECO:0000256" key="11">
    <source>
        <dbReference type="SAM" id="Phobius"/>
    </source>
</evidence>
<evidence type="ECO:0000313" key="13">
    <source>
        <dbReference type="EMBL" id="CAG9808945.1"/>
    </source>
</evidence>
<comment type="subcellular location">
    <subcellularLocation>
        <location evidence="1">Membrane</location>
        <topology evidence="1">Multi-pass membrane protein</topology>
    </subcellularLocation>
</comment>
<name>A0A9N9S448_9DIPT</name>
<dbReference type="InterPro" id="IPR003280">
    <property type="entry name" value="2pore_dom_K_chnl"/>
</dbReference>
<feature type="compositionally biased region" description="Basic and acidic residues" evidence="10">
    <location>
        <begin position="1069"/>
        <end position="1084"/>
    </location>
</feature>
<keyword evidence="8" id="KW-0863">Zinc-finger</keyword>
<dbReference type="GO" id="GO:0022841">
    <property type="term" value="F:potassium ion leak channel activity"/>
    <property type="evidence" value="ECO:0007669"/>
    <property type="project" value="TreeGrafter"/>
</dbReference>
<dbReference type="Pfam" id="PF07885">
    <property type="entry name" value="Ion_trans_2"/>
    <property type="match status" value="2"/>
</dbReference>
<proteinExistence type="inferred from homology"/>
<evidence type="ECO:0000256" key="10">
    <source>
        <dbReference type="SAM" id="MobiDB-lite"/>
    </source>
</evidence>
<dbReference type="PRINTS" id="PR01333">
    <property type="entry name" value="2POREKCHANEL"/>
</dbReference>
<keyword evidence="8" id="KW-0479">Metal-binding</keyword>
<protein>
    <recommendedName>
        <fullName evidence="12">C2H2-type domain-containing protein</fullName>
    </recommendedName>
</protein>
<reference evidence="13" key="1">
    <citation type="submission" date="2022-01" db="EMBL/GenBank/DDBJ databases">
        <authorList>
            <person name="King R."/>
        </authorList>
    </citation>
    <scope>NUCLEOTIDE SEQUENCE</scope>
</reference>
<evidence type="ECO:0000259" key="12">
    <source>
        <dbReference type="PROSITE" id="PS50157"/>
    </source>
</evidence>
<dbReference type="GO" id="GO:0005886">
    <property type="term" value="C:plasma membrane"/>
    <property type="evidence" value="ECO:0007669"/>
    <property type="project" value="TreeGrafter"/>
</dbReference>
<feature type="compositionally biased region" description="Basic and acidic residues" evidence="10">
    <location>
        <begin position="1147"/>
        <end position="1166"/>
    </location>
</feature>
<feature type="region of interest" description="Disordered" evidence="10">
    <location>
        <begin position="1275"/>
        <end position="1348"/>
    </location>
</feature>
<organism evidence="13 14">
    <name type="scientific">Chironomus riparius</name>
    <dbReference type="NCBI Taxonomy" id="315576"/>
    <lineage>
        <taxon>Eukaryota</taxon>
        <taxon>Metazoa</taxon>
        <taxon>Ecdysozoa</taxon>
        <taxon>Arthropoda</taxon>
        <taxon>Hexapoda</taxon>
        <taxon>Insecta</taxon>
        <taxon>Pterygota</taxon>
        <taxon>Neoptera</taxon>
        <taxon>Endopterygota</taxon>
        <taxon>Diptera</taxon>
        <taxon>Nematocera</taxon>
        <taxon>Chironomoidea</taxon>
        <taxon>Chironomidae</taxon>
        <taxon>Chironominae</taxon>
        <taxon>Chironomus</taxon>
    </lineage>
</organism>
<feature type="compositionally biased region" description="Acidic residues" evidence="10">
    <location>
        <begin position="1175"/>
        <end position="1184"/>
    </location>
</feature>
<dbReference type="EMBL" id="OU895879">
    <property type="protein sequence ID" value="CAG9808945.1"/>
    <property type="molecule type" value="Genomic_DNA"/>
</dbReference>
<keyword evidence="5 9" id="KW-0406">Ion transport</keyword>
<feature type="domain" description="C2H2-type" evidence="12">
    <location>
        <begin position="1"/>
        <end position="31"/>
    </location>
</feature>
<gene>
    <name evidence="13" type="ORF">CHIRRI_LOCUS11778</name>
</gene>
<evidence type="ECO:0000256" key="9">
    <source>
        <dbReference type="RuleBase" id="RU003857"/>
    </source>
</evidence>